<organism evidence="2 3">
    <name type="scientific">Betta splendens</name>
    <name type="common">Siamese fighting fish</name>
    <dbReference type="NCBI Taxonomy" id="158456"/>
    <lineage>
        <taxon>Eukaryota</taxon>
        <taxon>Metazoa</taxon>
        <taxon>Chordata</taxon>
        <taxon>Craniata</taxon>
        <taxon>Vertebrata</taxon>
        <taxon>Euteleostomi</taxon>
        <taxon>Actinopterygii</taxon>
        <taxon>Neopterygii</taxon>
        <taxon>Teleostei</taxon>
        <taxon>Neoteleostei</taxon>
        <taxon>Acanthomorphata</taxon>
        <taxon>Anabantaria</taxon>
        <taxon>Anabantiformes</taxon>
        <taxon>Anabantoidei</taxon>
        <taxon>Osphronemidae</taxon>
        <taxon>Betta</taxon>
    </lineage>
</organism>
<dbReference type="InParanoid" id="A0A6P7NR81"/>
<feature type="compositionally biased region" description="Basic and acidic residues" evidence="1">
    <location>
        <begin position="303"/>
        <end position="338"/>
    </location>
</feature>
<dbReference type="CTD" id="149499"/>
<dbReference type="Proteomes" id="UP000515150">
    <property type="component" value="Chromosome 11"/>
</dbReference>
<dbReference type="Gene3D" id="3.80.10.10">
    <property type="entry name" value="Ribonuclease Inhibitor"/>
    <property type="match status" value="1"/>
</dbReference>
<evidence type="ECO:0000313" key="3">
    <source>
        <dbReference type="RefSeq" id="XP_029022406.1"/>
    </source>
</evidence>
<proteinExistence type="predicted"/>
<dbReference type="SMART" id="SM00368">
    <property type="entry name" value="LRR_RI"/>
    <property type="match status" value="4"/>
</dbReference>
<keyword evidence="2" id="KW-1185">Reference proteome</keyword>
<feature type="compositionally biased region" description="Polar residues" evidence="1">
    <location>
        <begin position="293"/>
        <end position="302"/>
    </location>
</feature>
<dbReference type="InterPro" id="IPR032675">
    <property type="entry name" value="LRR_dom_sf"/>
</dbReference>
<dbReference type="Pfam" id="PF13516">
    <property type="entry name" value="LRR_6"/>
    <property type="match status" value="4"/>
</dbReference>
<dbReference type="InterPro" id="IPR001611">
    <property type="entry name" value="Leu-rich_rpt"/>
</dbReference>
<dbReference type="SUPFAM" id="SSF52047">
    <property type="entry name" value="RNI-like"/>
    <property type="match status" value="1"/>
</dbReference>
<name>A0A6P7NR81_BETSP</name>
<dbReference type="InterPro" id="IPR053040">
    <property type="entry name" value="LRR-containing_protein_71"/>
</dbReference>
<dbReference type="PANTHER" id="PTHR46984">
    <property type="entry name" value="LEUCINE-RICH REPEAT-CONTAINING PROTEIN 71"/>
    <property type="match status" value="1"/>
</dbReference>
<sequence>MSRKKSAKDKTERATVEEDDLMCLDEYQCSGNVEIDFPGLCALLDIEDIPSVSIKHPVSESTTEEEGQEDNQAQVNSPYKPCLQVELENESPLSVKGIKISGWKVDEQIARALTKMLPSLSQLQSLHLYCRFWQARLTDQMVISLMSTISLCSSLRAVAIEGNTLPQQSYHLLLAEDSVITQLSLRNNRIGDEGCRLIGSALSTARSTNKNLLSLNLAFNSIGDAGAAHIAQGLRLNRALLFLSLSNNHIGDSGAAHLAAILGKFALTHEEVVMRRRLLVERAESAPAAQFPTVPSSSSLTHSKGELKGISTKKEASKKEEKTAVSKENTKSVKKTSEAKVPQSKGEKSGIKEKQLSTYEDSSNAILDEQDKEAVEVVNPLLDQSVQHEKGRIFLPGNRTLISLNLSGNRITEKSLPLFLASLEMQGDGGGLSRLCLQRNRFPPDCEPYVKIKELMALREPLEVSSPEPTEEEGQNA</sequence>
<gene>
    <name evidence="3" type="primary">lrrc71</name>
</gene>
<dbReference type="FunCoup" id="A0A6P7NR81">
    <property type="interactions" value="215"/>
</dbReference>
<evidence type="ECO:0000313" key="2">
    <source>
        <dbReference type="Proteomes" id="UP000515150"/>
    </source>
</evidence>
<protein>
    <submittedName>
        <fullName evidence="3">Leucine-rich repeat-containing protein 71 isoform X1</fullName>
    </submittedName>
</protein>
<feature type="region of interest" description="Disordered" evidence="1">
    <location>
        <begin position="285"/>
        <end position="353"/>
    </location>
</feature>
<dbReference type="OrthoDB" id="120976at2759"/>
<dbReference type="PANTHER" id="PTHR46984:SF1">
    <property type="entry name" value="LEUCINE-RICH REPEAT-CONTAINING PROTEIN 71"/>
    <property type="match status" value="1"/>
</dbReference>
<accession>A0A6P7NR81</accession>
<dbReference type="AlphaFoldDB" id="A0A6P7NR81"/>
<reference evidence="3" key="1">
    <citation type="submission" date="2025-08" db="UniProtKB">
        <authorList>
            <consortium name="RefSeq"/>
        </authorList>
    </citation>
    <scope>IDENTIFICATION</scope>
</reference>
<dbReference type="KEGG" id="bspl:114865436"/>
<dbReference type="RefSeq" id="XP_029022406.1">
    <property type="nucleotide sequence ID" value="XM_029166573.3"/>
</dbReference>
<evidence type="ECO:0000256" key="1">
    <source>
        <dbReference type="SAM" id="MobiDB-lite"/>
    </source>
</evidence>
<dbReference type="GeneID" id="114865436"/>